<protein>
    <submittedName>
        <fullName evidence="1">DNA sulfur modification protein DndB</fullName>
    </submittedName>
</protein>
<dbReference type="EMBL" id="CABWLC010000007">
    <property type="protein sequence ID" value="VXA83219.1"/>
    <property type="molecule type" value="Genomic_DNA"/>
</dbReference>
<dbReference type="NCBIfam" id="TIGR03187">
    <property type="entry name" value="DGQHR"/>
    <property type="match status" value="1"/>
</dbReference>
<accession>A0A653KXG5</accession>
<sequence length="389" mass="43659">MFVRTHDFCSNPSTWCHIQCGAQEVTMFEPSFEFVFPAIRGIQAGSEYYVSMCPLKLLPRIFRFDDEDLSPELRAQRTLNVGRIPVMADYIVRNRDSYVFSAITASIDGDVRFEPMGTSGEASRIGALRIGLDAQFIINDGQHRRAAIEAALKEDPSLADESISVVFFLDQGLARSQQMFTDLNQNQVKASKSLAIAYDQRDKSAAVARAVASKSKAFKGIVDMEQNKLGKRSRKLFTLSAIHQATHALFSHWESIDITKATREACRFWNEVDHVIPEWKLVRLSKLTAGEVREDFIHSHAVTLHALGLVGKALLEKNYDLKQSLSGLLTLDWLRQNAEIWEGRALIAGRIQKTSNTTLLTATLIKQHLGLPLSEGEEQAEYLFRKGKA</sequence>
<proteinExistence type="predicted"/>
<dbReference type="InterPro" id="IPR017601">
    <property type="entry name" value="DGQHR-contain_dom"/>
</dbReference>
<gene>
    <name evidence="1" type="ORF">AERO8C_150062</name>
</gene>
<organism evidence="1 2">
    <name type="scientific">Aeromonas veronii</name>
    <dbReference type="NCBI Taxonomy" id="654"/>
    <lineage>
        <taxon>Bacteria</taxon>
        <taxon>Pseudomonadati</taxon>
        <taxon>Pseudomonadota</taxon>
        <taxon>Gammaproteobacteria</taxon>
        <taxon>Aeromonadales</taxon>
        <taxon>Aeromonadaceae</taxon>
        <taxon>Aeromonas</taxon>
    </lineage>
</organism>
<evidence type="ECO:0000313" key="1">
    <source>
        <dbReference type="EMBL" id="VXA83219.1"/>
    </source>
</evidence>
<dbReference type="CDD" id="cd16412">
    <property type="entry name" value="dndB"/>
    <property type="match status" value="1"/>
</dbReference>
<evidence type="ECO:0000313" key="2">
    <source>
        <dbReference type="Proteomes" id="UP000439123"/>
    </source>
</evidence>
<dbReference type="InterPro" id="IPR017642">
    <property type="entry name" value="DNA_S_mod_DndB"/>
</dbReference>
<reference evidence="1 2" key="1">
    <citation type="submission" date="2019-10" db="EMBL/GenBank/DDBJ databases">
        <authorList>
            <person name="Karimi E."/>
        </authorList>
    </citation>
    <scope>NUCLEOTIDE SEQUENCE [LARGE SCALE GENOMIC DNA]</scope>
    <source>
        <strain evidence="1">Aeromonas sp. 8C</strain>
    </source>
</reference>
<dbReference type="Proteomes" id="UP000439123">
    <property type="component" value="Unassembled WGS sequence"/>
</dbReference>
<dbReference type="Pfam" id="PF14072">
    <property type="entry name" value="DndB"/>
    <property type="match status" value="1"/>
</dbReference>
<name>A0A653KXG5_AERVE</name>
<dbReference type="NCBIfam" id="TIGR03233">
    <property type="entry name" value="DNA_S_dndB"/>
    <property type="match status" value="1"/>
</dbReference>
<dbReference type="AlphaFoldDB" id="A0A653KXG5"/>